<evidence type="ECO:0000313" key="1">
    <source>
        <dbReference type="EMBL" id="KAI7990980.1"/>
    </source>
</evidence>
<dbReference type="EMBL" id="CM045770">
    <property type="protein sequence ID" value="KAI7990980.1"/>
    <property type="molecule type" value="Genomic_DNA"/>
</dbReference>
<organism evidence="1 2">
    <name type="scientific">Camellia lanceoleosa</name>
    <dbReference type="NCBI Taxonomy" id="1840588"/>
    <lineage>
        <taxon>Eukaryota</taxon>
        <taxon>Viridiplantae</taxon>
        <taxon>Streptophyta</taxon>
        <taxon>Embryophyta</taxon>
        <taxon>Tracheophyta</taxon>
        <taxon>Spermatophyta</taxon>
        <taxon>Magnoliopsida</taxon>
        <taxon>eudicotyledons</taxon>
        <taxon>Gunneridae</taxon>
        <taxon>Pentapetalae</taxon>
        <taxon>asterids</taxon>
        <taxon>Ericales</taxon>
        <taxon>Theaceae</taxon>
        <taxon>Camellia</taxon>
    </lineage>
</organism>
<sequence>MGGVGKTTMVKHVAKRVEEEKLFNKVAMAVVSQEPNLKQVQIGIAEMLGLKLDMENKIVRSIRLHERLLQNDKKILVILDDIWEEFDLEDWGFPLEGGNNKSCKILFTS</sequence>
<protein>
    <submittedName>
        <fullName evidence="1">Disease resistance protein</fullName>
    </submittedName>
</protein>
<comment type="caution">
    <text evidence="1">The sequence shown here is derived from an EMBL/GenBank/DDBJ whole genome shotgun (WGS) entry which is preliminary data.</text>
</comment>
<gene>
    <name evidence="1" type="ORF">LOK49_LG12G02576</name>
</gene>
<name>A0ACC0FQF8_9ERIC</name>
<dbReference type="Proteomes" id="UP001060215">
    <property type="component" value="Chromosome 13"/>
</dbReference>
<accession>A0ACC0FQF8</accession>
<proteinExistence type="predicted"/>
<reference evidence="1 2" key="1">
    <citation type="journal article" date="2022" name="Plant J.">
        <title>Chromosome-level genome of Camellia lanceoleosa provides a valuable resource for understanding genome evolution and self-incompatibility.</title>
        <authorList>
            <person name="Gong W."/>
            <person name="Xiao S."/>
            <person name="Wang L."/>
            <person name="Liao Z."/>
            <person name="Chang Y."/>
            <person name="Mo W."/>
            <person name="Hu G."/>
            <person name="Li W."/>
            <person name="Zhao G."/>
            <person name="Zhu H."/>
            <person name="Hu X."/>
            <person name="Ji K."/>
            <person name="Xiang X."/>
            <person name="Song Q."/>
            <person name="Yuan D."/>
            <person name="Jin S."/>
            <person name="Zhang L."/>
        </authorList>
    </citation>
    <scope>NUCLEOTIDE SEQUENCE [LARGE SCALE GENOMIC DNA]</scope>
    <source>
        <strain evidence="1">SQ_2022a</strain>
    </source>
</reference>
<evidence type="ECO:0000313" key="2">
    <source>
        <dbReference type="Proteomes" id="UP001060215"/>
    </source>
</evidence>
<keyword evidence="2" id="KW-1185">Reference proteome</keyword>